<evidence type="ECO:0000313" key="6">
    <source>
        <dbReference type="EMBL" id="VFQ96210.1"/>
    </source>
</evidence>
<dbReference type="Gene3D" id="3.20.20.80">
    <property type="entry name" value="Glycosidases"/>
    <property type="match status" value="1"/>
</dbReference>
<gene>
    <name evidence="6" type="ORF">CCAM_LOCUS37986</name>
</gene>
<dbReference type="InterPro" id="IPR001360">
    <property type="entry name" value="Glyco_hydro_1"/>
</dbReference>
<feature type="chain" id="PRO_5019859092" description="Beta-glucosidase" evidence="5">
    <location>
        <begin position="18"/>
        <end position="533"/>
    </location>
</feature>
<dbReference type="GO" id="GO:0008422">
    <property type="term" value="F:beta-glucosidase activity"/>
    <property type="evidence" value="ECO:0007669"/>
    <property type="project" value="TreeGrafter"/>
</dbReference>
<dbReference type="PROSITE" id="PS00653">
    <property type="entry name" value="GLYCOSYL_HYDROL_F1_2"/>
    <property type="match status" value="1"/>
</dbReference>
<accession>A0A484N585</accession>
<evidence type="ECO:0000256" key="5">
    <source>
        <dbReference type="SAM" id="SignalP"/>
    </source>
</evidence>
<keyword evidence="3" id="KW-0326">Glycosidase</keyword>
<proteinExistence type="inferred from homology"/>
<protein>
    <recommendedName>
        <fullName evidence="8">Beta-glucosidase</fullName>
    </recommendedName>
</protein>
<feature type="signal peptide" evidence="5">
    <location>
        <begin position="1"/>
        <end position="17"/>
    </location>
</feature>
<dbReference type="InterPro" id="IPR033132">
    <property type="entry name" value="GH_1_N_CS"/>
</dbReference>
<evidence type="ECO:0000313" key="7">
    <source>
        <dbReference type="Proteomes" id="UP000595140"/>
    </source>
</evidence>
<dbReference type="EMBL" id="OOIL02005938">
    <property type="protein sequence ID" value="VFQ96210.1"/>
    <property type="molecule type" value="Genomic_DNA"/>
</dbReference>
<evidence type="ECO:0000256" key="2">
    <source>
        <dbReference type="ARBA" id="ARBA00022801"/>
    </source>
</evidence>
<sequence>MEVLPLLLMMLPLLVSSGNYNYNNNININIKNNNNNNINNVIENLKNHSSSPFPPNFIFATSSSAYQYEGAYLSDGRSLSNWDVYAHTPGNIADGSTGDVAVDQYHRYEEDAELMASLGITGHKISISWSRVLPNGRHGDINWEGIRFYKKLINALLSKGIEPFVAINHYDLPQVFEDNYRGWLGTEMVEEYAYLANVCFKNLGDRVKYWMTFNEPNEWILLSYQQGIWPPNRCLEGSENCTQGGSENETFIAGHNLILAHASAVNIYRKNYQKEQGGQIGIALDFYWYEPISNSTADKAAAERGQAFIVHWFLEPIMHGTYPKVMKDILGPLLPEFSSSDLEILKDGLDFIGINHYNTFYAQDCLLSACESSVLGNTRVEGFVGRTLSKDGVLIGEPTGLPTMSIYPPAMEKLVTYVKERYPKMPVFITENGYCDLTDSNSSIEEIMNDTKRVEYLTSYLRSLGTAIRKGADVRGYFLWSLLDNFEWTFGYSRRMGLYSVDRVTLERTPKLSAYWYKQFIAENKGVGGKMQK</sequence>
<keyword evidence="5" id="KW-0732">Signal</keyword>
<keyword evidence="2" id="KW-0378">Hydrolase</keyword>
<dbReference type="GO" id="GO:0005975">
    <property type="term" value="P:carbohydrate metabolic process"/>
    <property type="evidence" value="ECO:0007669"/>
    <property type="project" value="InterPro"/>
</dbReference>
<dbReference type="Pfam" id="PF00232">
    <property type="entry name" value="Glyco_hydro_1"/>
    <property type="match status" value="1"/>
</dbReference>
<dbReference type="Proteomes" id="UP000595140">
    <property type="component" value="Unassembled WGS sequence"/>
</dbReference>
<dbReference type="FunFam" id="3.20.20.80:FF:000020">
    <property type="entry name" value="Beta-glucosidase 12"/>
    <property type="match status" value="1"/>
</dbReference>
<dbReference type="AlphaFoldDB" id="A0A484N585"/>
<dbReference type="PANTHER" id="PTHR10353">
    <property type="entry name" value="GLYCOSYL HYDROLASE"/>
    <property type="match status" value="1"/>
</dbReference>
<comment type="similarity">
    <text evidence="1 4">Belongs to the glycosyl hydrolase 1 family.</text>
</comment>
<evidence type="ECO:0000256" key="3">
    <source>
        <dbReference type="ARBA" id="ARBA00023295"/>
    </source>
</evidence>
<name>A0A484N585_9ASTE</name>
<dbReference type="OrthoDB" id="65569at2759"/>
<organism evidence="6 7">
    <name type="scientific">Cuscuta campestris</name>
    <dbReference type="NCBI Taxonomy" id="132261"/>
    <lineage>
        <taxon>Eukaryota</taxon>
        <taxon>Viridiplantae</taxon>
        <taxon>Streptophyta</taxon>
        <taxon>Embryophyta</taxon>
        <taxon>Tracheophyta</taxon>
        <taxon>Spermatophyta</taxon>
        <taxon>Magnoliopsida</taxon>
        <taxon>eudicotyledons</taxon>
        <taxon>Gunneridae</taxon>
        <taxon>Pentapetalae</taxon>
        <taxon>asterids</taxon>
        <taxon>lamiids</taxon>
        <taxon>Solanales</taxon>
        <taxon>Convolvulaceae</taxon>
        <taxon>Cuscuteae</taxon>
        <taxon>Cuscuta</taxon>
        <taxon>Cuscuta subgen. Grammica</taxon>
        <taxon>Cuscuta sect. Cleistogrammica</taxon>
    </lineage>
</organism>
<dbReference type="SUPFAM" id="SSF51445">
    <property type="entry name" value="(Trans)glycosidases"/>
    <property type="match status" value="1"/>
</dbReference>
<dbReference type="PANTHER" id="PTHR10353:SF27">
    <property type="entry name" value="BETA-GLUCOSIDASE 47"/>
    <property type="match status" value="1"/>
</dbReference>
<keyword evidence="7" id="KW-1185">Reference proteome</keyword>
<dbReference type="PRINTS" id="PR00131">
    <property type="entry name" value="GLHYDRLASE1"/>
</dbReference>
<evidence type="ECO:0000256" key="4">
    <source>
        <dbReference type="RuleBase" id="RU003690"/>
    </source>
</evidence>
<evidence type="ECO:0008006" key="8">
    <source>
        <dbReference type="Google" id="ProtNLM"/>
    </source>
</evidence>
<dbReference type="InterPro" id="IPR017853">
    <property type="entry name" value="GH"/>
</dbReference>
<reference evidence="6 7" key="1">
    <citation type="submission" date="2018-04" db="EMBL/GenBank/DDBJ databases">
        <authorList>
            <person name="Vogel A."/>
        </authorList>
    </citation>
    <scope>NUCLEOTIDE SEQUENCE [LARGE SCALE GENOMIC DNA]</scope>
</reference>
<evidence type="ECO:0000256" key="1">
    <source>
        <dbReference type="ARBA" id="ARBA00010838"/>
    </source>
</evidence>